<dbReference type="EMBL" id="CP078145">
    <property type="protein sequence ID" value="QXN94195.1"/>
    <property type="molecule type" value="Genomic_DNA"/>
</dbReference>
<proteinExistence type="predicted"/>
<evidence type="ECO:0000256" key="1">
    <source>
        <dbReference type="SAM" id="SignalP"/>
    </source>
</evidence>
<feature type="chain" id="PRO_5045581022" description="LVIVD repeat-containing protein" evidence="1">
    <location>
        <begin position="29"/>
        <end position="449"/>
    </location>
</feature>
<evidence type="ECO:0008006" key="4">
    <source>
        <dbReference type="Google" id="ProtNLM"/>
    </source>
</evidence>
<accession>A0ABX8RX09</accession>
<organism evidence="2 3">
    <name type="scientific">Nocardia iowensis</name>
    <dbReference type="NCBI Taxonomy" id="204891"/>
    <lineage>
        <taxon>Bacteria</taxon>
        <taxon>Bacillati</taxon>
        <taxon>Actinomycetota</taxon>
        <taxon>Actinomycetes</taxon>
        <taxon>Mycobacteriales</taxon>
        <taxon>Nocardiaceae</taxon>
        <taxon>Nocardia</taxon>
    </lineage>
</organism>
<gene>
    <name evidence="2" type="ORF">KV110_14695</name>
</gene>
<sequence length="449" mass="48257">MRRWFLRSSLLLVTVAAALAASTLPAVACGEEDGPHTAAPRVTGAPGAEKNVKAVGNVPDAQGAIALQFLQYGNRDVMVVSGEFGVKTYDLTANPKAPKLIGQLNMPGMWETEDTEVDPVRKRVFLARDPRAFGGNVRTGESGIYIVDLANPEKPSIMSYVKVPAGHTTTCINDCQYLWTGGPAKADSMPAEWGGRPIWVTDIRNPRKPKVFPNPIELARNDGKTDYVHDVQVDETGVAWASGRGGVRGYWTAGMHKDPVTGKHRLASPSDPVPYAGGGIKETAAPSKFMHNSFRPVGDRSKDGGGTGNWGNGNLIYATEESFLDGCAGDGVLVIASLEGSYGGAGWRSTPQQPYRLNTVGTWSVAGQEGSDPASGDCSAHYFDVREKVLVQSFYAQGTRFLDVSDPTNPKQIAYYRPADAAAWAPYWHRGLVYVADNNRGIDILELTA</sequence>
<protein>
    <recommendedName>
        <fullName evidence="4">LVIVD repeat-containing protein</fullName>
    </recommendedName>
</protein>
<dbReference type="Proteomes" id="UP000694257">
    <property type="component" value="Chromosome"/>
</dbReference>
<name>A0ABX8RX09_NOCIO</name>
<dbReference type="RefSeq" id="WP_218476656.1">
    <property type="nucleotide sequence ID" value="NZ_BAABJN010000018.1"/>
</dbReference>
<evidence type="ECO:0000313" key="2">
    <source>
        <dbReference type="EMBL" id="QXN94195.1"/>
    </source>
</evidence>
<reference evidence="2 3" key="1">
    <citation type="submission" date="2021-07" db="EMBL/GenBank/DDBJ databases">
        <title>Whole Genome Sequence of Nocardia Iowensis.</title>
        <authorList>
            <person name="Lamm A."/>
            <person name="Collins-Fairclough A.M."/>
            <person name="Bunk B."/>
            <person name="Sproer C."/>
        </authorList>
    </citation>
    <scope>NUCLEOTIDE SEQUENCE [LARGE SCALE GENOMIC DNA]</scope>
    <source>
        <strain evidence="2 3">NRRL 5646</strain>
    </source>
</reference>
<keyword evidence="3" id="KW-1185">Reference proteome</keyword>
<evidence type="ECO:0000313" key="3">
    <source>
        <dbReference type="Proteomes" id="UP000694257"/>
    </source>
</evidence>
<keyword evidence="1" id="KW-0732">Signal</keyword>
<feature type="signal peptide" evidence="1">
    <location>
        <begin position="1"/>
        <end position="28"/>
    </location>
</feature>